<dbReference type="AlphaFoldDB" id="A0A1G2N8E5"/>
<dbReference type="SUPFAM" id="SSF53756">
    <property type="entry name" value="UDP-Glycosyltransferase/glycogen phosphorylase"/>
    <property type="match status" value="1"/>
</dbReference>
<dbReference type="GO" id="GO:0006047">
    <property type="term" value="P:UDP-N-acetylglucosamine metabolic process"/>
    <property type="evidence" value="ECO:0007669"/>
    <property type="project" value="InterPro"/>
</dbReference>
<reference evidence="2 3" key="1">
    <citation type="journal article" date="2016" name="Nat. Commun.">
        <title>Thousands of microbial genomes shed light on interconnected biogeochemical processes in an aquifer system.</title>
        <authorList>
            <person name="Anantharaman K."/>
            <person name="Brown C.T."/>
            <person name="Hug L.A."/>
            <person name="Sharon I."/>
            <person name="Castelle C.J."/>
            <person name="Probst A.J."/>
            <person name="Thomas B.C."/>
            <person name="Singh A."/>
            <person name="Wilkins M.J."/>
            <person name="Karaoz U."/>
            <person name="Brodie E.L."/>
            <person name="Williams K.H."/>
            <person name="Hubbard S.S."/>
            <person name="Banfield J.F."/>
        </authorList>
    </citation>
    <scope>NUCLEOTIDE SEQUENCE [LARGE SCALE GENOMIC DNA]</scope>
</reference>
<evidence type="ECO:0000313" key="2">
    <source>
        <dbReference type="EMBL" id="OHA32406.1"/>
    </source>
</evidence>
<dbReference type="Gene3D" id="3.40.50.2000">
    <property type="entry name" value="Glycogen Phosphorylase B"/>
    <property type="match status" value="2"/>
</dbReference>
<comment type="caution">
    <text evidence="2">The sequence shown here is derived from an EMBL/GenBank/DDBJ whole genome shotgun (WGS) entry which is preliminary data.</text>
</comment>
<feature type="domain" description="UDP-N-acetylglucosamine 2-epimerase" evidence="1">
    <location>
        <begin position="43"/>
        <end position="391"/>
    </location>
</feature>
<sequence>MKKGAKKGLKRPENKGIAASQRKVCFVITSFIHYSRSLLVLEELRKNPHVDLHIIIGGTALLSKYSSKFAHVKAALEEDGFKNIYELYFNLEGDEAITKAKTVGVGIVEFATLFNHIHPDIVVLRGDRFEILAAAVAAANMNIPIAHIEGGDLSGTLDEHTRHAITKLSQIHFATNDAARNRLLQMGENPENVFNFGSPDVEVVKVIANGNHKADFGKTGSGAKIDFEKGFVMVMFHPVNTEPEETERATEVLLDAVAGLDIPTVWFWPNFDAGAELISHKLRVFNDAVSNHKIHFMRYLPPKDFLWLLNRTYCLVGNSSAGIKESSFLGVPVVNIGSRQSNRLRGNNVKDVSVEKREIMNAIREQTAVKRYPSSDIYEGKDTAKRIAEVIATAPLDVQKKFHDR</sequence>
<evidence type="ECO:0000259" key="1">
    <source>
        <dbReference type="Pfam" id="PF02350"/>
    </source>
</evidence>
<dbReference type="PANTHER" id="PTHR43174">
    <property type="entry name" value="UDP-N-ACETYLGLUCOSAMINE 2-EPIMERASE"/>
    <property type="match status" value="1"/>
</dbReference>
<dbReference type="Proteomes" id="UP000176221">
    <property type="component" value="Unassembled WGS sequence"/>
</dbReference>
<accession>A0A1G2N8E5</accession>
<dbReference type="GO" id="GO:0004553">
    <property type="term" value="F:hydrolase activity, hydrolyzing O-glycosyl compounds"/>
    <property type="evidence" value="ECO:0007669"/>
    <property type="project" value="InterPro"/>
</dbReference>
<dbReference type="NCBIfam" id="TIGR03568">
    <property type="entry name" value="NeuC_NnaA"/>
    <property type="match status" value="1"/>
</dbReference>
<dbReference type="Pfam" id="PF02350">
    <property type="entry name" value="Epimerase_2"/>
    <property type="match status" value="1"/>
</dbReference>
<dbReference type="EMBL" id="MHRX01000047">
    <property type="protein sequence ID" value="OHA32406.1"/>
    <property type="molecule type" value="Genomic_DNA"/>
</dbReference>
<protein>
    <submittedName>
        <fullName evidence="2">UDP-N-acetyl-D-glucosamine 2-epimerase, UDP-hydrolysing</fullName>
    </submittedName>
</protein>
<dbReference type="STRING" id="1802319.A2928_00155"/>
<dbReference type="InterPro" id="IPR003331">
    <property type="entry name" value="UDP_GlcNAc_Epimerase_2_dom"/>
</dbReference>
<gene>
    <name evidence="2" type="ORF">A2928_00155</name>
</gene>
<dbReference type="InterPro" id="IPR020004">
    <property type="entry name" value="UDP-GlcNAc_Epase"/>
</dbReference>
<proteinExistence type="predicted"/>
<dbReference type="PANTHER" id="PTHR43174:SF3">
    <property type="entry name" value="UDP-N-ACETYLGLUCOSAMINE 2-EPIMERASE"/>
    <property type="match status" value="1"/>
</dbReference>
<name>A0A1G2N8E5_9BACT</name>
<organism evidence="2 3">
    <name type="scientific">Candidatus Taylorbacteria bacterium RIFCSPLOWO2_01_FULL_45_15b</name>
    <dbReference type="NCBI Taxonomy" id="1802319"/>
    <lineage>
        <taxon>Bacteria</taxon>
        <taxon>Candidatus Tayloriibacteriota</taxon>
    </lineage>
</organism>
<dbReference type="InterPro" id="IPR029767">
    <property type="entry name" value="WecB-like"/>
</dbReference>
<evidence type="ECO:0000313" key="3">
    <source>
        <dbReference type="Proteomes" id="UP000176221"/>
    </source>
</evidence>